<feature type="signal peptide" evidence="1">
    <location>
        <begin position="1"/>
        <end position="19"/>
    </location>
</feature>
<gene>
    <name evidence="2" type="ORF">SLS63_009337</name>
</gene>
<evidence type="ECO:0000256" key="1">
    <source>
        <dbReference type="SAM" id="SignalP"/>
    </source>
</evidence>
<reference evidence="2 3" key="1">
    <citation type="submission" date="2024-02" db="EMBL/GenBank/DDBJ databases">
        <title>De novo assembly and annotation of 12 fungi associated with fruit tree decline syndrome in Ontario, Canada.</title>
        <authorList>
            <person name="Sulman M."/>
            <person name="Ellouze W."/>
            <person name="Ilyukhin E."/>
        </authorList>
    </citation>
    <scope>NUCLEOTIDE SEQUENCE [LARGE SCALE GENOMIC DNA]</scope>
    <source>
        <strain evidence="2 3">M169</strain>
    </source>
</reference>
<sequence>MYLIRLVLCLASVLILVNAFPATDTVSDAAPPSGTISSSLSPTETPIVISEYGYCTNKTYVYCSHRDLTGDYKNDLPHAVDGMDHFCPMHMIDPYKYYRTMIGRTQIYVCNYGDSLMPCSSAEYWAANSLLDDKCGEGKGGWMYRKTEDRTWSVGRDPSLNDQEFLSECGMW</sequence>
<evidence type="ECO:0008006" key="4">
    <source>
        <dbReference type="Google" id="ProtNLM"/>
    </source>
</evidence>
<organism evidence="2 3">
    <name type="scientific">Diaporthe eres</name>
    <name type="common">Phomopsis oblonga</name>
    <dbReference type="NCBI Taxonomy" id="83184"/>
    <lineage>
        <taxon>Eukaryota</taxon>
        <taxon>Fungi</taxon>
        <taxon>Dikarya</taxon>
        <taxon>Ascomycota</taxon>
        <taxon>Pezizomycotina</taxon>
        <taxon>Sordariomycetes</taxon>
        <taxon>Sordariomycetidae</taxon>
        <taxon>Diaporthales</taxon>
        <taxon>Diaporthaceae</taxon>
        <taxon>Diaporthe</taxon>
        <taxon>Diaporthe eres species complex</taxon>
    </lineage>
</organism>
<keyword evidence="3" id="KW-1185">Reference proteome</keyword>
<keyword evidence="1" id="KW-0732">Signal</keyword>
<dbReference type="EMBL" id="JAKNSF020000067">
    <property type="protein sequence ID" value="KAK7722056.1"/>
    <property type="molecule type" value="Genomic_DNA"/>
</dbReference>
<evidence type="ECO:0000313" key="3">
    <source>
        <dbReference type="Proteomes" id="UP001430848"/>
    </source>
</evidence>
<dbReference type="Proteomes" id="UP001430848">
    <property type="component" value="Unassembled WGS sequence"/>
</dbReference>
<protein>
    <recommendedName>
        <fullName evidence="4">Cyanovirin-N domain-containing protein</fullName>
    </recommendedName>
</protein>
<proteinExistence type="predicted"/>
<name>A0ABR1P032_DIAER</name>
<comment type="caution">
    <text evidence="2">The sequence shown here is derived from an EMBL/GenBank/DDBJ whole genome shotgun (WGS) entry which is preliminary data.</text>
</comment>
<accession>A0ABR1P032</accession>
<feature type="chain" id="PRO_5046498356" description="Cyanovirin-N domain-containing protein" evidence="1">
    <location>
        <begin position="20"/>
        <end position="172"/>
    </location>
</feature>
<evidence type="ECO:0000313" key="2">
    <source>
        <dbReference type="EMBL" id="KAK7722056.1"/>
    </source>
</evidence>